<comment type="cofactor">
    <cofactor evidence="10">
        <name>Mg(2+)</name>
        <dbReference type="ChEBI" id="CHEBI:18420"/>
    </cofactor>
</comment>
<evidence type="ECO:0000256" key="9">
    <source>
        <dbReference type="PIRSR" id="PIRSR004682-3"/>
    </source>
</evidence>
<evidence type="ECO:0000256" key="3">
    <source>
        <dbReference type="ARBA" id="ARBA00022723"/>
    </source>
</evidence>
<keyword evidence="2 7" id="KW-0963">Cytoplasm</keyword>
<evidence type="ECO:0000313" key="12">
    <source>
        <dbReference type="Proteomes" id="UP000053923"/>
    </source>
</evidence>
<dbReference type="InterPro" id="IPR006439">
    <property type="entry name" value="HAD-SF_hydro_IA"/>
</dbReference>
<keyword evidence="12" id="KW-1185">Reference proteome</keyword>
<evidence type="ECO:0000256" key="10">
    <source>
        <dbReference type="PIRSR" id="PIRSR004682-4"/>
    </source>
</evidence>
<feature type="binding site" evidence="10">
    <location>
        <position position="94"/>
    </location>
    <ligand>
        <name>Zn(2+)</name>
        <dbReference type="ChEBI" id="CHEBI:29105"/>
    </ligand>
</feature>
<feature type="binding site" evidence="10">
    <location>
        <position position="92"/>
    </location>
    <ligand>
        <name>Zn(2+)</name>
        <dbReference type="ChEBI" id="CHEBI:29105"/>
    </ligand>
</feature>
<protein>
    <recommendedName>
        <fullName evidence="6 7">D,D-heptose 1,7-bisphosphate phosphatase</fullName>
        <ecNumber evidence="7">3.1.3.-</ecNumber>
    </recommendedName>
</protein>
<gene>
    <name evidence="11" type="ORF">ADL12_34080</name>
</gene>
<organism evidence="11 12">
    <name type="scientific">Streptomyces regalis</name>
    <dbReference type="NCBI Taxonomy" id="68262"/>
    <lineage>
        <taxon>Bacteria</taxon>
        <taxon>Bacillati</taxon>
        <taxon>Actinomycetota</taxon>
        <taxon>Actinomycetes</taxon>
        <taxon>Kitasatosporales</taxon>
        <taxon>Streptomycetaceae</taxon>
        <taxon>Streptomyces</taxon>
    </lineage>
</organism>
<dbReference type="InterPro" id="IPR023214">
    <property type="entry name" value="HAD_sf"/>
</dbReference>
<feature type="site" description="Stabilizes the phosphoryl group" evidence="9">
    <location>
        <position position="104"/>
    </location>
</feature>
<sequence>MKPLKAVLLDRDGVLNVNRQGHVLSLADWEWLPQALRACRRLSAAGLRLAVVTNQAVVGRGVLAEEQLHAIHRRMKDDLLTAGVAVDEVWYCPHEATAGCACRKPEPGLLLRALASLDVGPHEAVMVGDHKSDLLAAAAAGVASVHVRTGRGAPPTGDIRGYIGSVPDLDAAAVLLAALA</sequence>
<dbReference type="Proteomes" id="UP000053923">
    <property type="component" value="Unassembled WGS sequence"/>
</dbReference>
<dbReference type="InterPro" id="IPR004446">
    <property type="entry name" value="Heptose_bisP_phosphatase"/>
</dbReference>
<dbReference type="InterPro" id="IPR006549">
    <property type="entry name" value="HAD-SF_hydro_IIIA"/>
</dbReference>
<comment type="subcellular location">
    <subcellularLocation>
        <location evidence="1 7">Cytoplasm</location>
    </subcellularLocation>
</comment>
<accession>A0A101JFE5</accession>
<evidence type="ECO:0000256" key="6">
    <source>
        <dbReference type="ARBA" id="ARBA00031828"/>
    </source>
</evidence>
<feature type="binding site" evidence="10">
    <location>
        <position position="129"/>
    </location>
    <ligand>
        <name>Mg(2+)</name>
        <dbReference type="ChEBI" id="CHEBI:18420"/>
    </ligand>
</feature>
<feature type="active site" description="Proton donor" evidence="8">
    <location>
        <position position="12"/>
    </location>
</feature>
<feature type="binding site" evidence="10">
    <location>
        <position position="100"/>
    </location>
    <ligand>
        <name>Zn(2+)</name>
        <dbReference type="ChEBI" id="CHEBI:29105"/>
    </ligand>
</feature>
<keyword evidence="10" id="KW-0862">Zinc</keyword>
<proteinExistence type="inferred from homology"/>
<dbReference type="PIRSF" id="PIRSF004682">
    <property type="entry name" value="GmhB"/>
    <property type="match status" value="1"/>
</dbReference>
<comment type="cofactor">
    <cofactor evidence="10">
        <name>Zn(2+)</name>
        <dbReference type="ChEBI" id="CHEBI:29105"/>
    </cofactor>
</comment>
<dbReference type="GO" id="GO:0046872">
    <property type="term" value="F:metal ion binding"/>
    <property type="evidence" value="ECO:0007669"/>
    <property type="project" value="UniProtKB-KW"/>
</dbReference>
<keyword evidence="3 10" id="KW-0479">Metal-binding</keyword>
<reference evidence="12" key="1">
    <citation type="submission" date="2015-10" db="EMBL/GenBank/DDBJ databases">
        <authorList>
            <person name="Ju K.-S."/>
            <person name="Doroghazi J.R."/>
            <person name="Metcalf W.W."/>
        </authorList>
    </citation>
    <scope>NUCLEOTIDE SEQUENCE [LARGE SCALE GENOMIC DNA]</scope>
    <source>
        <strain evidence="12">NRRL 3151</strain>
    </source>
</reference>
<evidence type="ECO:0000256" key="1">
    <source>
        <dbReference type="ARBA" id="ARBA00004496"/>
    </source>
</evidence>
<dbReference type="NCBIfam" id="TIGR01549">
    <property type="entry name" value="HAD-SF-IA-v1"/>
    <property type="match status" value="1"/>
</dbReference>
<dbReference type="AlphaFoldDB" id="A0A101JFE5"/>
<evidence type="ECO:0000313" key="11">
    <source>
        <dbReference type="EMBL" id="KUL25739.1"/>
    </source>
</evidence>
<dbReference type="EC" id="3.1.3.-" evidence="7"/>
<evidence type="ECO:0000256" key="2">
    <source>
        <dbReference type="ARBA" id="ARBA00022490"/>
    </source>
</evidence>
<name>A0A101JFE5_9ACTN</name>
<dbReference type="GO" id="GO:0005975">
    <property type="term" value="P:carbohydrate metabolic process"/>
    <property type="evidence" value="ECO:0007669"/>
    <property type="project" value="InterPro"/>
</dbReference>
<dbReference type="Pfam" id="PF13242">
    <property type="entry name" value="Hydrolase_like"/>
    <property type="match status" value="1"/>
</dbReference>
<keyword evidence="10" id="KW-0460">Magnesium</keyword>
<feature type="site" description="Contributes to substrate recognition" evidence="9">
    <location>
        <position position="103"/>
    </location>
</feature>
<dbReference type="NCBIfam" id="TIGR01656">
    <property type="entry name" value="Histidinol-ppas"/>
    <property type="match status" value="1"/>
</dbReference>
<feature type="site" description="Stabilizes the phosphoryl group" evidence="9">
    <location>
        <position position="53"/>
    </location>
</feature>
<dbReference type="PANTHER" id="PTHR42891">
    <property type="entry name" value="D-GLYCERO-BETA-D-MANNO-HEPTOSE-1,7-BISPHOSPHATE 7-PHOSPHATASE"/>
    <property type="match status" value="1"/>
</dbReference>
<comment type="caution">
    <text evidence="11">The sequence shown here is derived from an EMBL/GenBank/DDBJ whole genome shotgun (WGS) entry which is preliminary data.</text>
</comment>
<feature type="binding site" evidence="10">
    <location>
        <position position="10"/>
    </location>
    <ligand>
        <name>Mg(2+)</name>
        <dbReference type="ChEBI" id="CHEBI:18420"/>
    </ligand>
</feature>
<feature type="binding site" evidence="10">
    <location>
        <position position="102"/>
    </location>
    <ligand>
        <name>Zn(2+)</name>
        <dbReference type="ChEBI" id="CHEBI:29105"/>
    </ligand>
</feature>
<dbReference type="SUPFAM" id="SSF56784">
    <property type="entry name" value="HAD-like"/>
    <property type="match status" value="1"/>
</dbReference>
<dbReference type="NCBIfam" id="TIGR01662">
    <property type="entry name" value="HAD-SF-IIIA"/>
    <property type="match status" value="1"/>
</dbReference>
<dbReference type="PANTHER" id="PTHR42891:SF1">
    <property type="entry name" value="D-GLYCERO-BETA-D-MANNO-HEPTOSE-1,7-BISPHOSPHATE 7-PHOSPHATASE"/>
    <property type="match status" value="1"/>
</dbReference>
<feature type="binding site" evidence="10">
    <location>
        <position position="12"/>
    </location>
    <ligand>
        <name>Mg(2+)</name>
        <dbReference type="ChEBI" id="CHEBI:18420"/>
    </ligand>
</feature>
<keyword evidence="5 7" id="KW-0119">Carbohydrate metabolism</keyword>
<dbReference type="InterPro" id="IPR036412">
    <property type="entry name" value="HAD-like_sf"/>
</dbReference>
<dbReference type="GO" id="GO:0005737">
    <property type="term" value="C:cytoplasm"/>
    <property type="evidence" value="ECO:0007669"/>
    <property type="project" value="UniProtKB-SubCell"/>
</dbReference>
<evidence type="ECO:0000256" key="7">
    <source>
        <dbReference type="PIRNR" id="PIRNR004682"/>
    </source>
</evidence>
<dbReference type="RefSeq" id="WP_062709425.1">
    <property type="nucleotide sequence ID" value="NZ_LLZG01000366.1"/>
</dbReference>
<keyword evidence="4 7" id="KW-0378">Hydrolase</keyword>
<comment type="similarity">
    <text evidence="7">Belongs to the gmhB family.</text>
</comment>
<dbReference type="Gene3D" id="3.40.50.1000">
    <property type="entry name" value="HAD superfamily/HAD-like"/>
    <property type="match status" value="1"/>
</dbReference>
<dbReference type="InterPro" id="IPR006543">
    <property type="entry name" value="Histidinol-phos"/>
</dbReference>
<dbReference type="GO" id="GO:0016791">
    <property type="term" value="F:phosphatase activity"/>
    <property type="evidence" value="ECO:0007669"/>
    <property type="project" value="InterPro"/>
</dbReference>
<evidence type="ECO:0000256" key="8">
    <source>
        <dbReference type="PIRSR" id="PIRSR004682-1"/>
    </source>
</evidence>
<feature type="active site" description="Nucleophile" evidence="8">
    <location>
        <position position="10"/>
    </location>
</feature>
<evidence type="ECO:0000256" key="5">
    <source>
        <dbReference type="ARBA" id="ARBA00023277"/>
    </source>
</evidence>
<dbReference type="EMBL" id="LLZG01000366">
    <property type="protein sequence ID" value="KUL25739.1"/>
    <property type="molecule type" value="Genomic_DNA"/>
</dbReference>
<evidence type="ECO:0000256" key="4">
    <source>
        <dbReference type="ARBA" id="ARBA00022801"/>
    </source>
</evidence>